<name>A0ABS8D2F9_9NEIS</name>
<comment type="caution">
    <text evidence="1">The sequence shown here is derived from an EMBL/GenBank/DDBJ whole genome shotgun (WGS) entry which is preliminary data.</text>
</comment>
<protein>
    <submittedName>
        <fullName evidence="1">Uncharacterized protein</fullName>
    </submittedName>
</protein>
<dbReference type="Gene3D" id="1.10.645.10">
    <property type="entry name" value="Cytochrome-c3 Hydrogenase, chain B"/>
    <property type="match status" value="1"/>
</dbReference>
<evidence type="ECO:0000313" key="1">
    <source>
        <dbReference type="EMBL" id="MCB6182386.1"/>
    </source>
</evidence>
<gene>
    <name evidence="1" type="ORF">LIN78_02305</name>
</gene>
<dbReference type="SUPFAM" id="SSF56762">
    <property type="entry name" value="HydB/Nqo4-like"/>
    <property type="match status" value="1"/>
</dbReference>
<dbReference type="Proteomes" id="UP001165395">
    <property type="component" value="Unassembled WGS sequence"/>
</dbReference>
<proteinExistence type="predicted"/>
<sequence length="341" mass="37851">MQRNIEVSSTLLNTGQPVCSVHWHRVPAERLFIGKPASSVLPLVPLLFSLCGKAQSLAAMLVLDQAILADMLAEVRLEAIRETVFRFSVDWPKLRGFIPANLAEFRTFSELTDWKTWCEQHWFGMPVHEWAGLGEAGWLSWIQSGATPIANDARCLFGQVMPIPKLWPWQSAAHLVEAINPSLWTATTLPAGLDASALSIEQREVHGLLHEGRIPLARWLSRMVRLARMLTLTEPHASVARLERDGQPPINVAMVETARGYLLHLAASNEAGVVETYQVIPPTAWHAHPEGVIYNAVMSCLLGNAFDWQQQVTLIDPCTGFELATPPKNSAGTMEERQIHA</sequence>
<dbReference type="RefSeq" id="WP_227178058.1">
    <property type="nucleotide sequence ID" value="NZ_JAJBZT010000001.1"/>
</dbReference>
<dbReference type="InterPro" id="IPR029014">
    <property type="entry name" value="NiFe-Hase_large"/>
</dbReference>
<reference evidence="1" key="1">
    <citation type="submission" date="2021-10" db="EMBL/GenBank/DDBJ databases">
        <title>The complete genome sequence of Leeia sp. TBRC 13508.</title>
        <authorList>
            <person name="Charoenyingcharoen P."/>
            <person name="Yukphan P."/>
        </authorList>
    </citation>
    <scope>NUCLEOTIDE SEQUENCE</scope>
    <source>
        <strain evidence="1">TBRC 13508</strain>
    </source>
</reference>
<accession>A0ABS8D2F9</accession>
<keyword evidence="2" id="KW-1185">Reference proteome</keyword>
<organism evidence="1 2">
    <name type="scientific">Leeia speluncae</name>
    <dbReference type="NCBI Taxonomy" id="2884804"/>
    <lineage>
        <taxon>Bacteria</taxon>
        <taxon>Pseudomonadati</taxon>
        <taxon>Pseudomonadota</taxon>
        <taxon>Betaproteobacteria</taxon>
        <taxon>Neisseriales</taxon>
        <taxon>Leeiaceae</taxon>
        <taxon>Leeia</taxon>
    </lineage>
</organism>
<dbReference type="EMBL" id="JAJBZT010000001">
    <property type="protein sequence ID" value="MCB6182386.1"/>
    <property type="molecule type" value="Genomic_DNA"/>
</dbReference>
<evidence type="ECO:0000313" key="2">
    <source>
        <dbReference type="Proteomes" id="UP001165395"/>
    </source>
</evidence>